<evidence type="ECO:0000313" key="2">
    <source>
        <dbReference type="Proteomes" id="UP000095651"/>
    </source>
</evidence>
<dbReference type="EMBL" id="CYZE01000019">
    <property type="protein sequence ID" value="CUP14409.1"/>
    <property type="molecule type" value="Genomic_DNA"/>
</dbReference>
<name>A0A174KYN8_9FIRM</name>
<protein>
    <submittedName>
        <fullName evidence="1">Phage capsid protein</fullName>
    </submittedName>
</protein>
<gene>
    <name evidence="1" type="ORF">ERS852407_05101</name>
</gene>
<accession>A0A174KYN8</accession>
<proteinExistence type="predicted"/>
<dbReference type="RefSeq" id="WP_055659442.1">
    <property type="nucleotide sequence ID" value="NZ_CABIXC010000019.1"/>
</dbReference>
<dbReference type="AlphaFoldDB" id="A0A174KYN8"/>
<dbReference type="Proteomes" id="UP000095651">
    <property type="component" value="Unassembled WGS sequence"/>
</dbReference>
<sequence>MAKFNEKTFNPEAFGKYVDRIPKTKRNELIKSRAIKGNEQIRQAFSSQTGTSYATLPMKGLLEGAPLNYDGKTDITSERTTTFERSVVVWGRSKAWTEDDFSTDITGGVDFMDNVAQQVSGWWDDVYQDVLLAVLKGIFAMTGTKNVEFVNGHTYDITAVTGEDKDGNALSCVGPTTLNTAIQKASGDNKSKFTIAIMHSTVATNLENLRLLSYMKYTDADGIQRDLAIGTWNGRAVIIDDSMPVEHVDAVEESGTSGTEGYVPAAPAYEKYTTYVLGDGAIDFEKIGAEVPNEMQRDPKTNGGETTLYTRDRACYAPYGISYTKKTQASLSPTNEELANGGNWTLVNNGGTGQGLKVIDHKAIPIARIISRG</sequence>
<organism evidence="1 2">
    <name type="scientific">Hungatella hathewayi</name>
    <dbReference type="NCBI Taxonomy" id="154046"/>
    <lineage>
        <taxon>Bacteria</taxon>
        <taxon>Bacillati</taxon>
        <taxon>Bacillota</taxon>
        <taxon>Clostridia</taxon>
        <taxon>Lachnospirales</taxon>
        <taxon>Lachnospiraceae</taxon>
        <taxon>Hungatella</taxon>
    </lineage>
</organism>
<evidence type="ECO:0000313" key="1">
    <source>
        <dbReference type="EMBL" id="CUP14409.1"/>
    </source>
</evidence>
<reference evidence="1 2" key="1">
    <citation type="submission" date="2015-09" db="EMBL/GenBank/DDBJ databases">
        <authorList>
            <consortium name="Pathogen Informatics"/>
        </authorList>
    </citation>
    <scope>NUCLEOTIDE SEQUENCE [LARGE SCALE GENOMIC DNA]</scope>
    <source>
        <strain evidence="1 2">2789STDY5608850</strain>
    </source>
</reference>